<name>A0A2N9F3L6_FAGSY</name>
<proteinExistence type="predicted"/>
<gene>
    <name evidence="1" type="ORF">FSB_LOCUS9472</name>
</gene>
<reference evidence="1" key="1">
    <citation type="submission" date="2018-02" db="EMBL/GenBank/DDBJ databases">
        <authorList>
            <person name="Cohen D.B."/>
            <person name="Kent A.D."/>
        </authorList>
    </citation>
    <scope>NUCLEOTIDE SEQUENCE</scope>
</reference>
<protein>
    <submittedName>
        <fullName evidence="1">Uncharacterized protein</fullName>
    </submittedName>
</protein>
<accession>A0A2N9F3L6</accession>
<organism evidence="1">
    <name type="scientific">Fagus sylvatica</name>
    <name type="common">Beechnut</name>
    <dbReference type="NCBI Taxonomy" id="28930"/>
    <lineage>
        <taxon>Eukaryota</taxon>
        <taxon>Viridiplantae</taxon>
        <taxon>Streptophyta</taxon>
        <taxon>Embryophyta</taxon>
        <taxon>Tracheophyta</taxon>
        <taxon>Spermatophyta</taxon>
        <taxon>Magnoliopsida</taxon>
        <taxon>eudicotyledons</taxon>
        <taxon>Gunneridae</taxon>
        <taxon>Pentapetalae</taxon>
        <taxon>rosids</taxon>
        <taxon>fabids</taxon>
        <taxon>Fagales</taxon>
        <taxon>Fagaceae</taxon>
        <taxon>Fagus</taxon>
    </lineage>
</organism>
<evidence type="ECO:0000313" key="1">
    <source>
        <dbReference type="EMBL" id="SPC81590.1"/>
    </source>
</evidence>
<dbReference type="EMBL" id="OIVN01000524">
    <property type="protein sequence ID" value="SPC81590.1"/>
    <property type="molecule type" value="Genomic_DNA"/>
</dbReference>
<sequence length="68" mass="7805">MAFKDEELRKVVEAGKKAFDQLKGLTDQMESAKAAAVEEYKSSNSFDDNNTKYFFASFELLRMQAKEK</sequence>
<dbReference type="AlphaFoldDB" id="A0A2N9F3L6"/>